<keyword evidence="1" id="KW-0677">Repeat</keyword>
<evidence type="ECO:0000256" key="2">
    <source>
        <dbReference type="ARBA" id="ARBA00022803"/>
    </source>
</evidence>
<dbReference type="InterPro" id="IPR050498">
    <property type="entry name" value="Ycf3"/>
</dbReference>
<reference evidence="5 6" key="1">
    <citation type="journal article" date="2020" name="Syst. Appl. Microbiol.">
        <title>Arthrospiribacter ruber gen. nov., sp. nov., a novel bacterium isolated from Arthrospira cultures.</title>
        <authorList>
            <person name="Waleron M."/>
            <person name="Misztak A."/>
            <person name="Waleron M.M."/>
            <person name="Furmaniak M."/>
            <person name="Mrozik A."/>
            <person name="Waleron K."/>
        </authorList>
    </citation>
    <scope>NUCLEOTIDE SEQUENCE [LARGE SCALE GENOMIC DNA]</scope>
    <source>
        <strain evidence="5 6">DPMB0001</strain>
    </source>
</reference>
<feature type="chain" id="PRO_5037187079" evidence="4">
    <location>
        <begin position="21"/>
        <end position="323"/>
    </location>
</feature>
<protein>
    <submittedName>
        <fullName evidence="5">Tetratricopeptide repeat protein</fullName>
    </submittedName>
</protein>
<evidence type="ECO:0000256" key="1">
    <source>
        <dbReference type="ARBA" id="ARBA00022737"/>
    </source>
</evidence>
<evidence type="ECO:0000313" key="5">
    <source>
        <dbReference type="EMBL" id="MBW3467853.1"/>
    </source>
</evidence>
<dbReference type="Pfam" id="PF13174">
    <property type="entry name" value="TPR_6"/>
    <property type="match status" value="1"/>
</dbReference>
<dbReference type="InterPro" id="IPR019734">
    <property type="entry name" value="TPR_rpt"/>
</dbReference>
<dbReference type="EMBL" id="RPHB01000003">
    <property type="protein sequence ID" value="MBW3467853.1"/>
    <property type="molecule type" value="Genomic_DNA"/>
</dbReference>
<evidence type="ECO:0000256" key="4">
    <source>
        <dbReference type="SAM" id="SignalP"/>
    </source>
</evidence>
<proteinExistence type="predicted"/>
<keyword evidence="6" id="KW-1185">Reference proteome</keyword>
<gene>
    <name evidence="5" type="ORF">EGN73_08485</name>
</gene>
<accession>A0A951IYL8</accession>
<dbReference type="InterPro" id="IPR013105">
    <property type="entry name" value="TPR_2"/>
</dbReference>
<keyword evidence="2 3" id="KW-0802">TPR repeat</keyword>
<dbReference type="SMART" id="SM00028">
    <property type="entry name" value="TPR"/>
    <property type="match status" value="2"/>
</dbReference>
<dbReference type="Pfam" id="PF07719">
    <property type="entry name" value="TPR_2"/>
    <property type="match status" value="1"/>
</dbReference>
<sequence length="323" mass="36873">MNIRKSIYFIFVAGVFSCTAPPSNNSVVTANYNSENATVIQGVSLLGDTLTSKIDSASQQDQIKKLQQAEKKYAEDPSMENLIWIGRREAYLGRHDLAIRTFTKAIKEYPEAFEPLRHRGHRLVTVRKFDQAIEDFEKASALMEGKEIIIEEDGMPNRLNIPLSNVQFNVWYHLGLAHYLKGDWERALEAYVECMKVSDNDDLIVATLDWYYMTLMKMGKKSEANEAIAVVTSDMEIIENDAYHKRILMYKGKLAPEKLLDVNAQDQDQKLQYVTQGYGLGNYYLAKGDTSQAIRIFENVLNTGYWSAFGYIASEMELAKLRE</sequence>
<organism evidence="5 6">
    <name type="scientific">Arthrospiribacter ruber</name>
    <dbReference type="NCBI Taxonomy" id="2487934"/>
    <lineage>
        <taxon>Bacteria</taxon>
        <taxon>Pseudomonadati</taxon>
        <taxon>Bacteroidota</taxon>
        <taxon>Cytophagia</taxon>
        <taxon>Cytophagales</taxon>
        <taxon>Cyclobacteriaceae</taxon>
        <taxon>Arthrospiribacter</taxon>
    </lineage>
</organism>
<dbReference type="AlphaFoldDB" id="A0A951IYL8"/>
<keyword evidence="4" id="KW-0732">Signal</keyword>
<dbReference type="PROSITE" id="PS50005">
    <property type="entry name" value="TPR"/>
    <property type="match status" value="1"/>
</dbReference>
<feature type="repeat" description="TPR" evidence="3">
    <location>
        <begin position="168"/>
        <end position="201"/>
    </location>
</feature>
<evidence type="ECO:0000256" key="3">
    <source>
        <dbReference type="PROSITE-ProRule" id="PRU00339"/>
    </source>
</evidence>
<dbReference type="PANTHER" id="PTHR44858:SF1">
    <property type="entry name" value="UDP-N-ACETYLGLUCOSAMINE--PEPTIDE N-ACETYLGLUCOSAMINYLTRANSFERASE SPINDLY-RELATED"/>
    <property type="match status" value="1"/>
</dbReference>
<dbReference type="PROSITE" id="PS51257">
    <property type="entry name" value="PROKAR_LIPOPROTEIN"/>
    <property type="match status" value="1"/>
</dbReference>
<feature type="signal peptide" evidence="4">
    <location>
        <begin position="1"/>
        <end position="20"/>
    </location>
</feature>
<evidence type="ECO:0000313" key="6">
    <source>
        <dbReference type="Proteomes" id="UP000727490"/>
    </source>
</evidence>
<dbReference type="RefSeq" id="WP_219288290.1">
    <property type="nucleotide sequence ID" value="NZ_RPHB01000003.1"/>
</dbReference>
<dbReference type="PANTHER" id="PTHR44858">
    <property type="entry name" value="TETRATRICOPEPTIDE REPEAT PROTEIN 6"/>
    <property type="match status" value="1"/>
</dbReference>
<name>A0A951IYL8_9BACT</name>
<comment type="caution">
    <text evidence="5">The sequence shown here is derived from an EMBL/GenBank/DDBJ whole genome shotgun (WGS) entry which is preliminary data.</text>
</comment>
<dbReference type="Proteomes" id="UP000727490">
    <property type="component" value="Unassembled WGS sequence"/>
</dbReference>